<dbReference type="EMBL" id="RRYP01011704">
    <property type="protein sequence ID" value="TNV77564.1"/>
    <property type="molecule type" value="Genomic_DNA"/>
</dbReference>
<comment type="caution">
    <text evidence="2">The sequence shown here is derived from an EMBL/GenBank/DDBJ whole genome shotgun (WGS) entry which is preliminary data.</text>
</comment>
<dbReference type="PANTHER" id="PTHR22911">
    <property type="entry name" value="ACYL-MALONYL CONDENSING ENZYME-RELATED"/>
    <property type="match status" value="1"/>
</dbReference>
<dbReference type="GO" id="GO:0016020">
    <property type="term" value="C:membrane"/>
    <property type="evidence" value="ECO:0007669"/>
    <property type="project" value="TreeGrafter"/>
</dbReference>
<feature type="transmembrane region" description="Helical" evidence="1">
    <location>
        <begin position="117"/>
        <end position="137"/>
    </location>
</feature>
<evidence type="ECO:0000256" key="1">
    <source>
        <dbReference type="SAM" id="Phobius"/>
    </source>
</evidence>
<organism evidence="2 3">
    <name type="scientific">Halteria grandinella</name>
    <dbReference type="NCBI Taxonomy" id="5974"/>
    <lineage>
        <taxon>Eukaryota</taxon>
        <taxon>Sar</taxon>
        <taxon>Alveolata</taxon>
        <taxon>Ciliophora</taxon>
        <taxon>Intramacronucleata</taxon>
        <taxon>Spirotrichea</taxon>
        <taxon>Stichotrichia</taxon>
        <taxon>Sporadotrichida</taxon>
        <taxon>Halteriidae</taxon>
        <taxon>Halteria</taxon>
    </lineage>
</organism>
<feature type="transmembrane region" description="Helical" evidence="1">
    <location>
        <begin position="205"/>
        <end position="224"/>
    </location>
</feature>
<dbReference type="OrthoDB" id="74158at2759"/>
<proteinExistence type="predicted"/>
<dbReference type="Proteomes" id="UP000785679">
    <property type="component" value="Unassembled WGS sequence"/>
</dbReference>
<evidence type="ECO:0008006" key="4">
    <source>
        <dbReference type="Google" id="ProtNLM"/>
    </source>
</evidence>
<dbReference type="SUPFAM" id="SSF103481">
    <property type="entry name" value="Multidrug resistance efflux transporter EmrE"/>
    <property type="match status" value="1"/>
</dbReference>
<keyword evidence="1" id="KW-0812">Transmembrane</keyword>
<accession>A0A8J8NMI6</accession>
<reference evidence="2" key="1">
    <citation type="submission" date="2019-06" db="EMBL/GenBank/DDBJ databases">
        <authorList>
            <person name="Zheng W."/>
        </authorList>
    </citation>
    <scope>NUCLEOTIDE SEQUENCE</scope>
    <source>
        <strain evidence="2">QDHG01</strain>
    </source>
</reference>
<feature type="transmembrane region" description="Helical" evidence="1">
    <location>
        <begin position="149"/>
        <end position="167"/>
    </location>
</feature>
<evidence type="ECO:0000313" key="3">
    <source>
        <dbReference type="Proteomes" id="UP000785679"/>
    </source>
</evidence>
<protein>
    <recommendedName>
        <fullName evidence="4">EamA domain-containing protein</fullName>
    </recommendedName>
</protein>
<feature type="transmembrane region" description="Helical" evidence="1">
    <location>
        <begin position="339"/>
        <end position="358"/>
    </location>
</feature>
<sequence length="371" mass="41197">MEAKAHYTLSQGSKLQMPLLQDKDGPINNTLQNEDIEIHQPQEKRTPWYAYPILILCGASGAMDGPFSQFLTTRNPFLRMSWKFQGVLFLLIIYAALLFAFRLITRQSNLNSKGIQKSDIVTLLLTAIGLIGMQSFLTWGATYTIMSHANLYSSLCAIMIVGWRLVAKAPVSNAEFVGSFVALSGCLVTTFDPSAEKTLDQDNKIQLGNLLSFFSSIFATVYILKGQELSSRVHALPYLLSVTGISCLIFYTVIPLAYQGDNFHYTMDNDTGLFGWLSKENFTYNLFVVSGLNGVGTLTLQMLVFRYFTPVVAGTMMLLEPLFSQIYGIALGLDEYPGVVTYFGGVLILGGLFMLLVYEDKTEQAKKVSIQ</sequence>
<dbReference type="InterPro" id="IPR037185">
    <property type="entry name" value="EmrE-like"/>
</dbReference>
<keyword evidence="1" id="KW-0472">Membrane</keyword>
<feature type="transmembrane region" description="Helical" evidence="1">
    <location>
        <begin position="236"/>
        <end position="258"/>
    </location>
</feature>
<gene>
    <name evidence="2" type="ORF">FGO68_gene15410</name>
</gene>
<keyword evidence="1" id="KW-1133">Transmembrane helix</keyword>
<evidence type="ECO:0000313" key="2">
    <source>
        <dbReference type="EMBL" id="TNV77564.1"/>
    </source>
</evidence>
<feature type="transmembrane region" description="Helical" evidence="1">
    <location>
        <begin position="87"/>
        <end position="105"/>
    </location>
</feature>
<dbReference type="AlphaFoldDB" id="A0A8J8NMI6"/>
<feature type="transmembrane region" description="Helical" evidence="1">
    <location>
        <begin position="282"/>
        <end position="304"/>
    </location>
</feature>
<feature type="transmembrane region" description="Helical" evidence="1">
    <location>
        <begin position="311"/>
        <end position="333"/>
    </location>
</feature>
<keyword evidence="3" id="KW-1185">Reference proteome</keyword>
<name>A0A8J8NMI6_HALGN</name>